<dbReference type="EC" id="2.7.1.82" evidence="3"/>
<reference evidence="4" key="1">
    <citation type="submission" date="2015-06" db="UniProtKB">
        <authorList>
            <consortium name="EnsemblPlants"/>
        </authorList>
    </citation>
    <scope>IDENTIFICATION</scope>
</reference>
<dbReference type="PANTHER" id="PTHR22603:SF66">
    <property type="entry name" value="ETHANOLAMINE KINASE"/>
    <property type="match status" value="1"/>
</dbReference>
<dbReference type="PANTHER" id="PTHR22603">
    <property type="entry name" value="CHOLINE/ETHANOALAMINE KINASE"/>
    <property type="match status" value="1"/>
</dbReference>
<evidence type="ECO:0000256" key="3">
    <source>
        <dbReference type="ARBA" id="ARBA00038874"/>
    </source>
</evidence>
<dbReference type="AlphaFoldDB" id="M8BBE4"/>
<evidence type="ECO:0000256" key="1">
    <source>
        <dbReference type="ARBA" id="ARBA00037883"/>
    </source>
</evidence>
<proteinExistence type="inferred from homology"/>
<evidence type="ECO:0000256" key="2">
    <source>
        <dbReference type="ARBA" id="ARBA00038211"/>
    </source>
</evidence>
<dbReference type="Gene3D" id="3.90.1200.10">
    <property type="match status" value="1"/>
</dbReference>
<sequence>MRDLCKELVKEWSSLDSSCFSISTVSGGITNMLLKVSVKEGSDSESSVTVRLYGPNTDLVIDRERELQGSGLGYLEYLRMEWFRHSSMLGHYHLQVYTQWLFCTHRCAETGEPAINASANNMKEPRIAAEIAKQLQKFHQVDIPGSKEPQLWNDVFKFLKKASVLKFEDNEKQKRYEMISFREIQDEVKELKDLSDLLHAPVVFAHNDLLSGNLMLNDLEEKLYFIDFEYGSYSYRGFDIANHFNEYAGFECDYNLYPDKDVQYHFFRNYLSDRPSEVQEQDLDALYTETNTFRLASHLYWALWALIQARVSPIDFDYLGYFFLRLPKALSTCDDFFHNKKSFSPYGVCNASIELCSPCILFDKLTQYYYTLHTITPSTPTPQHYYGDELDEDDEVLSPNERSTLPTSTLLHACSRTYLKFTWKVRLSATGILDIKDLQQR</sequence>
<dbReference type="Gene3D" id="3.30.200.20">
    <property type="entry name" value="Phosphorylase Kinase, domain 1"/>
    <property type="match status" value="1"/>
</dbReference>
<dbReference type="EnsemblPlants" id="EMT11296">
    <property type="protein sequence ID" value="EMT11296"/>
    <property type="gene ID" value="F775_09005"/>
</dbReference>
<name>M8BBE4_AEGTA</name>
<comment type="pathway">
    <text evidence="1">Phospholipid metabolism; phosphatidylethanolamine biosynthesis; phosphatidylethanolamine from ethanolamine: step 1/3.</text>
</comment>
<dbReference type="SUPFAM" id="SSF56112">
    <property type="entry name" value="Protein kinase-like (PK-like)"/>
    <property type="match status" value="1"/>
</dbReference>
<dbReference type="Pfam" id="PF01633">
    <property type="entry name" value="Choline_kinase"/>
    <property type="match status" value="2"/>
</dbReference>
<accession>M8BBE4</accession>
<organism evidence="4">
    <name type="scientific">Aegilops tauschii</name>
    <name type="common">Tausch's goatgrass</name>
    <name type="synonym">Aegilops squarrosa</name>
    <dbReference type="NCBI Taxonomy" id="37682"/>
    <lineage>
        <taxon>Eukaryota</taxon>
        <taxon>Viridiplantae</taxon>
        <taxon>Streptophyta</taxon>
        <taxon>Embryophyta</taxon>
        <taxon>Tracheophyta</taxon>
        <taxon>Spermatophyta</taxon>
        <taxon>Magnoliopsida</taxon>
        <taxon>Liliopsida</taxon>
        <taxon>Poales</taxon>
        <taxon>Poaceae</taxon>
        <taxon>BOP clade</taxon>
        <taxon>Pooideae</taxon>
        <taxon>Triticodae</taxon>
        <taxon>Triticeae</taxon>
        <taxon>Triticinae</taxon>
        <taxon>Aegilops</taxon>
    </lineage>
</organism>
<protein>
    <recommendedName>
        <fullName evidence="3">ethanolamine kinase</fullName>
        <ecNumber evidence="3">2.7.1.82</ecNumber>
    </recommendedName>
</protein>
<evidence type="ECO:0000313" key="4">
    <source>
        <dbReference type="EnsemblPlants" id="EMT11296"/>
    </source>
</evidence>
<dbReference type="CDD" id="cd05157">
    <property type="entry name" value="ETNK_euk"/>
    <property type="match status" value="1"/>
</dbReference>
<dbReference type="GO" id="GO:0005737">
    <property type="term" value="C:cytoplasm"/>
    <property type="evidence" value="ECO:0007669"/>
    <property type="project" value="TreeGrafter"/>
</dbReference>
<dbReference type="GO" id="GO:0004305">
    <property type="term" value="F:ethanolamine kinase activity"/>
    <property type="evidence" value="ECO:0007669"/>
    <property type="project" value="UniProtKB-EC"/>
</dbReference>
<comment type="similarity">
    <text evidence="2">Belongs to the choline/ethanolamine kinase family.</text>
</comment>
<dbReference type="InterPro" id="IPR011009">
    <property type="entry name" value="Kinase-like_dom_sf"/>
</dbReference>
<dbReference type="GO" id="GO:0006646">
    <property type="term" value="P:phosphatidylethanolamine biosynthetic process"/>
    <property type="evidence" value="ECO:0007669"/>
    <property type="project" value="TreeGrafter"/>
</dbReference>